<name>A0A0L6CSM5_9RHOB</name>
<accession>A0A0L6CSM5</accession>
<dbReference type="InterPro" id="IPR027417">
    <property type="entry name" value="P-loop_NTPase"/>
</dbReference>
<dbReference type="OrthoDB" id="123525at2"/>
<dbReference type="RefSeq" id="WP_050663519.1">
    <property type="nucleotide sequence ID" value="NZ_CP118494.1"/>
</dbReference>
<evidence type="ECO:0000313" key="1">
    <source>
        <dbReference type="EMBL" id="KNX40772.1"/>
    </source>
</evidence>
<dbReference type="PATRIC" id="fig|74031.6.peg.2705"/>
<dbReference type="EMBL" id="LGVV01000040">
    <property type="protein sequence ID" value="KNX40772.1"/>
    <property type="molecule type" value="Genomic_DNA"/>
</dbReference>
<reference evidence="2" key="1">
    <citation type="submission" date="2015-07" db="EMBL/GenBank/DDBJ databases">
        <title>Draft Genome Sequence of Roseovarius tolerans EL-164, a producer of N-Acylated Alanine Methyl Esters (NAMEs).</title>
        <authorList>
            <person name="Voget S."/>
            <person name="Bruns H."/>
            <person name="Wagner-Doebler I."/>
            <person name="Schulz S."/>
            <person name="Daniel R."/>
        </authorList>
    </citation>
    <scope>NUCLEOTIDE SEQUENCE [LARGE SCALE GENOMIC DNA]</scope>
    <source>
        <strain evidence="2">EL-164</strain>
    </source>
</reference>
<dbReference type="SUPFAM" id="SSF52540">
    <property type="entry name" value="P-loop containing nucleoside triphosphate hydrolases"/>
    <property type="match status" value="1"/>
</dbReference>
<evidence type="ECO:0000313" key="2">
    <source>
        <dbReference type="Proteomes" id="UP000037046"/>
    </source>
</evidence>
<keyword evidence="2" id="KW-1185">Reference proteome</keyword>
<dbReference type="Proteomes" id="UP000037046">
    <property type="component" value="Unassembled WGS sequence"/>
</dbReference>
<sequence length="886" mass="97098">MNTKKKPETGANAPVVVPSPRILFSTFTGQNALSKTIGSDGRAVASGKMVSGAVHVYHVDDLEQFAKYRATLKSSQALGYGVPKNGRVEAQVVTRDAVKDYLSGAVITRTRDHFEWPASDTILMLDHDPLPDQDALKPPALVDLMKSVCPTLTGCEMLWTPSASSCIFNLDQEIVGLRGQRLYVRLAAGVDPKVAGDNITDSLWARGYGIVVPSKAGTPLYRCPIDGSVFQPERLDYAGKPLAMPPLESRAAGMFQHYPGRAWEGPTCPDALRITKEEADRKREEALDDAADALVEARDAWVEDRVATVPEAERDAARRTFTAAACDRVLLGDFILHLDNHGERRVSDVLADRTKYHGATLADPLEPEYGGGRNKAILYLDNATPQVVSQAHGGQMFNLTAISETIEVKQGNAHEVAVHVAKVMAMQPDLFRTTAGLVRVAFDPVSKLFAPMKMDDIDTQLAAPQVVRFTCFDGRRKQMVGHNLTKDLAAQIRRATLQPHSTMRVLRGIIHAPTMTPDGRIIQCAGYDEATGLFYQPNTMFPPVPETPTAQDVTEAQDTLLRPFRAYNLPSDTDRAVLVAALLTAVVRKTLPTAPAFAVSAMQAGSGKTKLAGCLAAMTCGKEVPAAQWPSGKEEIQKTVLSLLISLPSTLLFDNLENAVASDALAAVLTSPEYVARKLHASFAPTVQTNALFLFTGNNVQVSGDLNRRVLRINITPPGIDAHAVRFDFDPLSETVRNWPGMVRAALVLMKAYMAAGRPVQAGTPFGSFEAWCRMVRDCTMWMGFTDPVAVIAQNYADDDETAMLHAVMDLWERMHKGAEMTQSDLIMGWTGTFGDEVRQVIDKRDMSLKAFTHWFGRYKDRPINGRRFVKGRTSEKGTFYKLQQI</sequence>
<dbReference type="AlphaFoldDB" id="A0A0L6CSM5"/>
<gene>
    <name evidence="1" type="ORF">ROTO_26530</name>
</gene>
<protein>
    <submittedName>
        <fullName evidence="1">Uncharacterized protein</fullName>
    </submittedName>
</protein>
<proteinExistence type="predicted"/>
<comment type="caution">
    <text evidence="1">The sequence shown here is derived from an EMBL/GenBank/DDBJ whole genome shotgun (WGS) entry which is preliminary data.</text>
</comment>
<organism evidence="1 2">
    <name type="scientific">Roseovarius tolerans</name>
    <dbReference type="NCBI Taxonomy" id="74031"/>
    <lineage>
        <taxon>Bacteria</taxon>
        <taxon>Pseudomonadati</taxon>
        <taxon>Pseudomonadota</taxon>
        <taxon>Alphaproteobacteria</taxon>
        <taxon>Rhodobacterales</taxon>
        <taxon>Roseobacteraceae</taxon>
        <taxon>Roseovarius</taxon>
    </lineage>
</organism>